<dbReference type="Proteomes" id="UP000194137">
    <property type="component" value="Chromosome"/>
</dbReference>
<evidence type="ECO:0000256" key="3">
    <source>
        <dbReference type="ARBA" id="ARBA00022801"/>
    </source>
</evidence>
<proteinExistence type="inferred from homology"/>
<evidence type="ECO:0000256" key="4">
    <source>
        <dbReference type="ARBA" id="ARBA00022833"/>
    </source>
</evidence>
<keyword evidence="1 6" id="KW-0645">Protease</keyword>
<dbReference type="RefSeq" id="WP_086088771.1">
    <property type="nucleotide sequence ID" value="NZ_CP021112.1"/>
</dbReference>
<evidence type="ECO:0000313" key="7">
    <source>
        <dbReference type="EMBL" id="ARQ00375.1"/>
    </source>
</evidence>
<keyword evidence="3 6" id="KW-0378">Hydrolase</keyword>
<comment type="similarity">
    <text evidence="6">Belongs to the peptidase M48 family.</text>
</comment>
<organism evidence="7 8">
    <name type="scientific">Pseudorhodoplanes sinuspersici</name>
    <dbReference type="NCBI Taxonomy" id="1235591"/>
    <lineage>
        <taxon>Bacteria</taxon>
        <taxon>Pseudomonadati</taxon>
        <taxon>Pseudomonadota</taxon>
        <taxon>Alphaproteobacteria</taxon>
        <taxon>Hyphomicrobiales</taxon>
        <taxon>Pseudorhodoplanes</taxon>
    </lineage>
</organism>
<evidence type="ECO:0000256" key="1">
    <source>
        <dbReference type="ARBA" id="ARBA00022670"/>
    </source>
</evidence>
<evidence type="ECO:0000256" key="2">
    <source>
        <dbReference type="ARBA" id="ARBA00022723"/>
    </source>
</evidence>
<name>A0A1W6ZUD6_9HYPH</name>
<dbReference type="PANTHER" id="PTHR22726">
    <property type="entry name" value="METALLOENDOPEPTIDASE OMA1"/>
    <property type="match status" value="1"/>
</dbReference>
<evidence type="ECO:0000313" key="8">
    <source>
        <dbReference type="Proteomes" id="UP000194137"/>
    </source>
</evidence>
<dbReference type="Pfam" id="PF01435">
    <property type="entry name" value="Peptidase_M48"/>
    <property type="match status" value="1"/>
</dbReference>
<dbReference type="GO" id="GO:0004222">
    <property type="term" value="F:metalloendopeptidase activity"/>
    <property type="evidence" value="ECO:0007669"/>
    <property type="project" value="InterPro"/>
</dbReference>
<keyword evidence="4 6" id="KW-0862">Zinc</keyword>
<dbReference type="InterPro" id="IPR051156">
    <property type="entry name" value="Mito/Outer_Membr_Metalloprot"/>
</dbReference>
<dbReference type="Gene3D" id="3.30.2010.10">
    <property type="entry name" value="Metalloproteases ('zincins'), catalytic domain"/>
    <property type="match status" value="1"/>
</dbReference>
<evidence type="ECO:0000256" key="5">
    <source>
        <dbReference type="ARBA" id="ARBA00023049"/>
    </source>
</evidence>
<accession>A0A1W6ZUD6</accession>
<dbReference type="EMBL" id="CP021112">
    <property type="protein sequence ID" value="ARQ00375.1"/>
    <property type="molecule type" value="Genomic_DNA"/>
</dbReference>
<dbReference type="InterPro" id="IPR001915">
    <property type="entry name" value="Peptidase_M48"/>
</dbReference>
<reference evidence="7 8" key="1">
    <citation type="submission" date="2017-05" db="EMBL/GenBank/DDBJ databases">
        <title>Full genome sequence of Pseudorhodoplanes sinuspersici.</title>
        <authorList>
            <person name="Dastgheib S.M.M."/>
            <person name="Shavandi M."/>
            <person name="Tirandaz H."/>
        </authorList>
    </citation>
    <scope>NUCLEOTIDE SEQUENCE [LARGE SCALE GENOMIC DNA]</scope>
    <source>
        <strain evidence="7 8">RIPI110</strain>
    </source>
</reference>
<dbReference type="GO" id="GO:0046872">
    <property type="term" value="F:metal ion binding"/>
    <property type="evidence" value="ECO:0007669"/>
    <property type="project" value="UniProtKB-KW"/>
</dbReference>
<dbReference type="STRING" id="1235591.CAK95_15785"/>
<protein>
    <submittedName>
        <fullName evidence="7">Uncharacterized protein</fullName>
    </submittedName>
</protein>
<sequence length="374" mass="39552">MTGTAPRSCPAVYYDGVTSARHHVTIALAAEAVIIRSADGAVVDEWSYPRMKHMSAPEHIFRIGLRGTSSLARLEVTDQDVAHQIDLACPDIDRTGANARAQRRQVIAWSFLAAISLLLVGAYGVPAIADRLAPIVPQGIERRLGAAADTQVRAMLDKGPEGRPFECGGASVEKAGEAAFEKLMDRLRTAAGIRIPLQAAVIRRDEANAIALPGGHIYVFRGLIDQARNVDEVAGVIAHELGHVAHRDGTRAILQTTGLSLIFGMLLGDFVGGGAVVIAAESLLKSAYSRDKEAAADDYAVKTMLSLGADARALGGFLARIAGTNGKGSIFLDHPATQDRVARINAMAPPQKGGATLLDAAEWAALKRICAGYR</sequence>
<keyword evidence="8" id="KW-1185">Reference proteome</keyword>
<dbReference type="KEGG" id="psin:CAK95_15785"/>
<dbReference type="PANTHER" id="PTHR22726:SF1">
    <property type="entry name" value="METALLOENDOPEPTIDASE OMA1, MITOCHONDRIAL"/>
    <property type="match status" value="1"/>
</dbReference>
<dbReference type="OrthoDB" id="9810445at2"/>
<keyword evidence="5 6" id="KW-0482">Metalloprotease</keyword>
<gene>
    <name evidence="7" type="ORF">CAK95_15785</name>
</gene>
<dbReference type="GO" id="GO:0051603">
    <property type="term" value="P:proteolysis involved in protein catabolic process"/>
    <property type="evidence" value="ECO:0007669"/>
    <property type="project" value="TreeGrafter"/>
</dbReference>
<dbReference type="CDD" id="cd07332">
    <property type="entry name" value="M48C_Oma1_like"/>
    <property type="match status" value="1"/>
</dbReference>
<comment type="cofactor">
    <cofactor evidence="6">
        <name>Zn(2+)</name>
        <dbReference type="ChEBI" id="CHEBI:29105"/>
    </cofactor>
    <text evidence="6">Binds 1 zinc ion per subunit.</text>
</comment>
<dbReference type="GO" id="GO:0016020">
    <property type="term" value="C:membrane"/>
    <property type="evidence" value="ECO:0007669"/>
    <property type="project" value="TreeGrafter"/>
</dbReference>
<dbReference type="AlphaFoldDB" id="A0A1W6ZUD6"/>
<keyword evidence="2" id="KW-0479">Metal-binding</keyword>
<evidence type="ECO:0000256" key="6">
    <source>
        <dbReference type="RuleBase" id="RU003983"/>
    </source>
</evidence>